<dbReference type="PANTHER" id="PTHR43355">
    <property type="entry name" value="FLAVIN REDUCTASE (NADPH)"/>
    <property type="match status" value="1"/>
</dbReference>
<organism evidence="2 3">
    <name type="scientific">Dyadobacter psychrotolerans</name>
    <dbReference type="NCBI Taxonomy" id="2541721"/>
    <lineage>
        <taxon>Bacteria</taxon>
        <taxon>Pseudomonadati</taxon>
        <taxon>Bacteroidota</taxon>
        <taxon>Cytophagia</taxon>
        <taxon>Cytophagales</taxon>
        <taxon>Spirosomataceae</taxon>
        <taxon>Dyadobacter</taxon>
    </lineage>
</organism>
<dbReference type="EMBL" id="SMFL01000003">
    <property type="protein sequence ID" value="TDE16840.1"/>
    <property type="molecule type" value="Genomic_DNA"/>
</dbReference>
<dbReference type="AlphaFoldDB" id="A0A4R5DWP7"/>
<reference evidence="2 3" key="1">
    <citation type="submission" date="2019-03" db="EMBL/GenBank/DDBJ databases">
        <title>Dyadobacter AR-3-6 sp. nov., isolated from arctic soil.</title>
        <authorList>
            <person name="Chaudhary D.K."/>
        </authorList>
    </citation>
    <scope>NUCLEOTIDE SEQUENCE [LARGE SCALE GENOMIC DNA]</scope>
    <source>
        <strain evidence="2 3">AR-3-6</strain>
    </source>
</reference>
<accession>A0A4R5DWP7</accession>
<keyword evidence="3" id="KW-1185">Reference proteome</keyword>
<name>A0A4R5DWP7_9BACT</name>
<dbReference type="InterPro" id="IPR016040">
    <property type="entry name" value="NAD(P)-bd_dom"/>
</dbReference>
<protein>
    <submittedName>
        <fullName evidence="2">NAD-dependent epimerase/dehydratase family protein</fullName>
    </submittedName>
</protein>
<proteinExistence type="predicted"/>
<dbReference type="PANTHER" id="PTHR43355:SF2">
    <property type="entry name" value="FLAVIN REDUCTASE (NADPH)"/>
    <property type="match status" value="1"/>
</dbReference>
<evidence type="ECO:0000313" key="2">
    <source>
        <dbReference type="EMBL" id="TDE16840.1"/>
    </source>
</evidence>
<evidence type="ECO:0000313" key="3">
    <source>
        <dbReference type="Proteomes" id="UP000294850"/>
    </source>
</evidence>
<sequence length="215" mass="24023">MEKNHKMAVIGGGGRTGKYVVKQLLEKGYHLKLLLRNPETNTISENPNFEIVQGDVLDYDAVRMLLADCAAVISTEGQRKDEPLVASRATSNILDAVEKSNYPFTRYISVAGLNVDTPLDKKGSETIAATEWMKSNFPLIHEDRQKSFQILAESNADWTLVRVPFIEFTEDRKEMAVSLQDSPGKKIYAADIAGFLIGQLDDDQYIRKAPFIANI</sequence>
<dbReference type="InterPro" id="IPR036291">
    <property type="entry name" value="NAD(P)-bd_dom_sf"/>
</dbReference>
<gene>
    <name evidence="2" type="ORF">E0F88_11515</name>
</gene>
<dbReference type="OrthoDB" id="9790734at2"/>
<comment type="caution">
    <text evidence="2">The sequence shown here is derived from an EMBL/GenBank/DDBJ whole genome shotgun (WGS) entry which is preliminary data.</text>
</comment>
<evidence type="ECO:0000259" key="1">
    <source>
        <dbReference type="Pfam" id="PF13460"/>
    </source>
</evidence>
<dbReference type="Proteomes" id="UP000294850">
    <property type="component" value="Unassembled WGS sequence"/>
</dbReference>
<dbReference type="RefSeq" id="WP_131958373.1">
    <property type="nucleotide sequence ID" value="NZ_SMFL01000003.1"/>
</dbReference>
<feature type="domain" description="NAD(P)-binding" evidence="1">
    <location>
        <begin position="11"/>
        <end position="202"/>
    </location>
</feature>
<dbReference type="SUPFAM" id="SSF51735">
    <property type="entry name" value="NAD(P)-binding Rossmann-fold domains"/>
    <property type="match status" value="1"/>
</dbReference>
<dbReference type="Gene3D" id="3.40.50.720">
    <property type="entry name" value="NAD(P)-binding Rossmann-like Domain"/>
    <property type="match status" value="1"/>
</dbReference>
<dbReference type="Pfam" id="PF13460">
    <property type="entry name" value="NAD_binding_10"/>
    <property type="match status" value="1"/>
</dbReference>
<dbReference type="GO" id="GO:0042602">
    <property type="term" value="F:riboflavin reductase (NADPH) activity"/>
    <property type="evidence" value="ECO:0007669"/>
    <property type="project" value="TreeGrafter"/>
</dbReference>
<dbReference type="InterPro" id="IPR051606">
    <property type="entry name" value="Polyketide_Oxido-like"/>
</dbReference>
<dbReference type="GO" id="GO:0004074">
    <property type="term" value="F:biliverdin reductase [NAD(P)H] activity"/>
    <property type="evidence" value="ECO:0007669"/>
    <property type="project" value="TreeGrafter"/>
</dbReference>